<dbReference type="GO" id="GO:0019242">
    <property type="term" value="P:methylglyoxal biosynthetic process"/>
    <property type="evidence" value="ECO:0007669"/>
    <property type="project" value="UniProtKB-UniRule"/>
</dbReference>
<dbReference type="PIRSF" id="PIRSF006614">
    <property type="entry name" value="Methylglyox_syn"/>
    <property type="match status" value="1"/>
</dbReference>
<feature type="binding site" evidence="1">
    <location>
        <position position="12"/>
    </location>
    <ligand>
        <name>substrate</name>
    </ligand>
</feature>
<evidence type="ECO:0000313" key="4">
    <source>
        <dbReference type="EMBL" id="HIU49300.1"/>
    </source>
</evidence>
<dbReference type="InterPro" id="IPR011607">
    <property type="entry name" value="MGS-like_dom"/>
</dbReference>
<dbReference type="PROSITE" id="PS51855">
    <property type="entry name" value="MGS"/>
    <property type="match status" value="1"/>
</dbReference>
<evidence type="ECO:0000256" key="1">
    <source>
        <dbReference type="HAMAP-Rule" id="MF_00549"/>
    </source>
</evidence>
<feature type="active site" description="Proton donor/acceptor" evidence="1 2">
    <location>
        <position position="60"/>
    </location>
</feature>
<sequence>MNIACIAHDKKKELMVQFCIAYKGILKKHTLYATDTTGKLIAENTGMSVYRFLPGPQGGDQQIGARVAYNEIDLVLFFRDPITPEDYEPDVSGLLKLCDMHNIPIATNLATAEVLIHGLDRGDLEWRDIVNPKK</sequence>
<feature type="domain" description="MGS-like" evidence="3">
    <location>
        <begin position="1"/>
        <end position="134"/>
    </location>
</feature>
<dbReference type="SUPFAM" id="SSF52335">
    <property type="entry name" value="Methylglyoxal synthase-like"/>
    <property type="match status" value="1"/>
</dbReference>
<dbReference type="SMART" id="SM00851">
    <property type="entry name" value="MGS"/>
    <property type="match status" value="1"/>
</dbReference>
<dbReference type="HAMAP" id="MF_00549">
    <property type="entry name" value="Methylglyoxal_synth"/>
    <property type="match status" value="1"/>
</dbReference>
<comment type="similarity">
    <text evidence="1">Belongs to the methylglyoxal synthase family.</text>
</comment>
<dbReference type="EMBL" id="DVND01000201">
    <property type="protein sequence ID" value="HIU49300.1"/>
    <property type="molecule type" value="Genomic_DNA"/>
</dbReference>
<dbReference type="Pfam" id="PF02142">
    <property type="entry name" value="MGS"/>
    <property type="match status" value="1"/>
</dbReference>
<dbReference type="EC" id="4.2.3.3" evidence="1"/>
<comment type="catalytic activity">
    <reaction evidence="1">
        <text>dihydroxyacetone phosphate = methylglyoxal + phosphate</text>
        <dbReference type="Rhea" id="RHEA:17937"/>
        <dbReference type="ChEBI" id="CHEBI:17158"/>
        <dbReference type="ChEBI" id="CHEBI:43474"/>
        <dbReference type="ChEBI" id="CHEBI:57642"/>
        <dbReference type="EC" id="4.2.3.3"/>
    </reaction>
</comment>
<feature type="binding site" evidence="1">
    <location>
        <position position="8"/>
    </location>
    <ligand>
        <name>substrate</name>
    </ligand>
</feature>
<dbReference type="AlphaFoldDB" id="A0A9D1LWB3"/>
<dbReference type="Gene3D" id="3.40.50.1380">
    <property type="entry name" value="Methylglyoxal synthase-like domain"/>
    <property type="match status" value="1"/>
</dbReference>
<reference evidence="4" key="1">
    <citation type="submission" date="2020-10" db="EMBL/GenBank/DDBJ databases">
        <authorList>
            <person name="Gilroy R."/>
        </authorList>
    </citation>
    <scope>NUCLEOTIDE SEQUENCE</scope>
    <source>
        <strain evidence="4">ChiSjej4B22-9803</strain>
    </source>
</reference>
<comment type="function">
    <text evidence="1">Catalyzes the formation of methylglyoxal from dihydroxyacetone phosphate.</text>
</comment>
<comment type="caution">
    <text evidence="4">The sequence shown here is derived from an EMBL/GenBank/DDBJ whole genome shotgun (WGS) entry which is preliminary data.</text>
</comment>
<comment type="caution">
    <text evidence="1">Lacks conserved residue(s) required for the propagation of feature annotation.</text>
</comment>
<dbReference type="NCBIfam" id="NF003559">
    <property type="entry name" value="PRK05234.1"/>
    <property type="match status" value="1"/>
</dbReference>
<protein>
    <recommendedName>
        <fullName evidence="1">Methylglyoxal synthase</fullName>
        <shortName evidence="1">MGS</shortName>
        <ecNumber evidence="1">4.2.3.3</ecNumber>
    </recommendedName>
</protein>
<dbReference type="Proteomes" id="UP000824111">
    <property type="component" value="Unassembled WGS sequence"/>
</dbReference>
<dbReference type="GO" id="GO:0008929">
    <property type="term" value="F:methylglyoxal synthase activity"/>
    <property type="evidence" value="ECO:0007669"/>
    <property type="project" value="UniProtKB-UniRule"/>
</dbReference>
<dbReference type="PANTHER" id="PTHR30492:SF0">
    <property type="entry name" value="METHYLGLYOXAL SYNTHASE"/>
    <property type="match status" value="1"/>
</dbReference>
<evidence type="ECO:0000256" key="2">
    <source>
        <dbReference type="PIRSR" id="PIRSR006614-1"/>
    </source>
</evidence>
<evidence type="ECO:0000259" key="3">
    <source>
        <dbReference type="PROSITE" id="PS51855"/>
    </source>
</evidence>
<keyword evidence="1 4" id="KW-0456">Lyase</keyword>
<dbReference type="InterPro" id="IPR004363">
    <property type="entry name" value="Methylgl_synth"/>
</dbReference>
<name>A0A9D1LWB3_9FIRM</name>
<organism evidence="4 5">
    <name type="scientific">Candidatus Avimonoglobus intestinipullorum</name>
    <dbReference type="NCBI Taxonomy" id="2840699"/>
    <lineage>
        <taxon>Bacteria</taxon>
        <taxon>Bacillati</taxon>
        <taxon>Bacillota</taxon>
        <taxon>Clostridia</taxon>
        <taxon>Eubacteriales</taxon>
        <taxon>Candidatus Avimonoglobus</taxon>
    </lineage>
</organism>
<dbReference type="InterPro" id="IPR036914">
    <property type="entry name" value="MGS-like_dom_sf"/>
</dbReference>
<dbReference type="PANTHER" id="PTHR30492">
    <property type="entry name" value="METHYLGLYOXAL SYNTHASE"/>
    <property type="match status" value="1"/>
</dbReference>
<dbReference type="CDD" id="cd01422">
    <property type="entry name" value="MGS"/>
    <property type="match status" value="1"/>
</dbReference>
<gene>
    <name evidence="1 4" type="primary">mgsA</name>
    <name evidence="4" type="ORF">IAB04_08020</name>
</gene>
<reference evidence="4" key="2">
    <citation type="journal article" date="2021" name="PeerJ">
        <title>Extensive microbial diversity within the chicken gut microbiome revealed by metagenomics and culture.</title>
        <authorList>
            <person name="Gilroy R."/>
            <person name="Ravi A."/>
            <person name="Getino M."/>
            <person name="Pursley I."/>
            <person name="Horton D.L."/>
            <person name="Alikhan N.F."/>
            <person name="Baker D."/>
            <person name="Gharbi K."/>
            <person name="Hall N."/>
            <person name="Watson M."/>
            <person name="Adriaenssens E.M."/>
            <person name="Foster-Nyarko E."/>
            <person name="Jarju S."/>
            <person name="Secka A."/>
            <person name="Antonio M."/>
            <person name="Oren A."/>
            <person name="Chaudhuri R.R."/>
            <person name="La Ragione R."/>
            <person name="Hildebrand F."/>
            <person name="Pallen M.J."/>
        </authorList>
    </citation>
    <scope>NUCLEOTIDE SEQUENCE</scope>
    <source>
        <strain evidence="4">ChiSjej4B22-9803</strain>
    </source>
</reference>
<accession>A0A9D1LWB3</accession>
<evidence type="ECO:0000313" key="5">
    <source>
        <dbReference type="Proteomes" id="UP000824111"/>
    </source>
</evidence>
<dbReference type="GO" id="GO:0005829">
    <property type="term" value="C:cytosol"/>
    <property type="evidence" value="ECO:0007669"/>
    <property type="project" value="TreeGrafter"/>
</dbReference>
<dbReference type="NCBIfam" id="TIGR00160">
    <property type="entry name" value="MGSA"/>
    <property type="match status" value="1"/>
</dbReference>
<proteinExistence type="inferred from homology"/>